<gene>
    <name evidence="1" type="ORF">CDAR_304741</name>
</gene>
<proteinExistence type="predicted"/>
<sequence length="96" mass="10658">MFAHLHAKQCSLTCMQNNVPPTMKPASRRLSVFAIIKLKRGVRAFCRGQLFNYRPTRGVICQTTGVGVFLTFLQTVPQGVLRKNVLPAISPTKKGD</sequence>
<organism evidence="1 2">
    <name type="scientific">Caerostris darwini</name>
    <dbReference type="NCBI Taxonomy" id="1538125"/>
    <lineage>
        <taxon>Eukaryota</taxon>
        <taxon>Metazoa</taxon>
        <taxon>Ecdysozoa</taxon>
        <taxon>Arthropoda</taxon>
        <taxon>Chelicerata</taxon>
        <taxon>Arachnida</taxon>
        <taxon>Araneae</taxon>
        <taxon>Araneomorphae</taxon>
        <taxon>Entelegynae</taxon>
        <taxon>Araneoidea</taxon>
        <taxon>Araneidae</taxon>
        <taxon>Caerostris</taxon>
    </lineage>
</organism>
<reference evidence="1 2" key="1">
    <citation type="submission" date="2021-06" db="EMBL/GenBank/DDBJ databases">
        <title>Caerostris darwini draft genome.</title>
        <authorList>
            <person name="Kono N."/>
            <person name="Arakawa K."/>
        </authorList>
    </citation>
    <scope>NUCLEOTIDE SEQUENCE [LARGE SCALE GENOMIC DNA]</scope>
</reference>
<dbReference type="Proteomes" id="UP001054837">
    <property type="component" value="Unassembled WGS sequence"/>
</dbReference>
<accession>A0AAV4PTW5</accession>
<dbReference type="EMBL" id="BPLQ01003393">
    <property type="protein sequence ID" value="GIY00160.1"/>
    <property type="molecule type" value="Genomic_DNA"/>
</dbReference>
<evidence type="ECO:0000313" key="1">
    <source>
        <dbReference type="EMBL" id="GIY00160.1"/>
    </source>
</evidence>
<keyword evidence="2" id="KW-1185">Reference proteome</keyword>
<dbReference type="AlphaFoldDB" id="A0AAV4PTW5"/>
<name>A0AAV4PTW5_9ARAC</name>
<protein>
    <submittedName>
        <fullName evidence="1">Uncharacterized protein</fullName>
    </submittedName>
</protein>
<comment type="caution">
    <text evidence="1">The sequence shown here is derived from an EMBL/GenBank/DDBJ whole genome shotgun (WGS) entry which is preliminary data.</text>
</comment>
<evidence type="ECO:0000313" key="2">
    <source>
        <dbReference type="Proteomes" id="UP001054837"/>
    </source>
</evidence>